<dbReference type="Proteomes" id="UP001194746">
    <property type="component" value="Unassembled WGS sequence"/>
</dbReference>
<sequence>MAAATLSFLAGSAQATTFHNKDQAYTINIAHDDGSTSYVGPGSSVEVADGWAYLRACQQQKGGDYFYCPPGTLEWPSWYGDVYFYLGDLTEASGQSTGKVT</sequence>
<protein>
    <submittedName>
        <fullName evidence="1">Uncharacterized protein</fullName>
    </submittedName>
</protein>
<evidence type="ECO:0000313" key="2">
    <source>
        <dbReference type="Proteomes" id="UP001194746"/>
    </source>
</evidence>
<dbReference type="EMBL" id="VCAU01000152">
    <property type="protein sequence ID" value="KAF9883694.1"/>
    <property type="molecule type" value="Genomic_DNA"/>
</dbReference>
<dbReference type="AlphaFoldDB" id="A0AAD4GN20"/>
<organism evidence="1 2">
    <name type="scientific">Aspergillus nanangensis</name>
    <dbReference type="NCBI Taxonomy" id="2582783"/>
    <lineage>
        <taxon>Eukaryota</taxon>
        <taxon>Fungi</taxon>
        <taxon>Dikarya</taxon>
        <taxon>Ascomycota</taxon>
        <taxon>Pezizomycotina</taxon>
        <taxon>Eurotiomycetes</taxon>
        <taxon>Eurotiomycetidae</taxon>
        <taxon>Eurotiales</taxon>
        <taxon>Aspergillaceae</taxon>
        <taxon>Aspergillus</taxon>
        <taxon>Aspergillus subgen. Circumdati</taxon>
    </lineage>
</organism>
<name>A0AAD4GN20_ASPNN</name>
<keyword evidence="2" id="KW-1185">Reference proteome</keyword>
<evidence type="ECO:0000313" key="1">
    <source>
        <dbReference type="EMBL" id="KAF9883694.1"/>
    </source>
</evidence>
<comment type="caution">
    <text evidence="1">The sequence shown here is derived from an EMBL/GenBank/DDBJ whole genome shotgun (WGS) entry which is preliminary data.</text>
</comment>
<reference evidence="1" key="2">
    <citation type="submission" date="2020-02" db="EMBL/GenBank/DDBJ databases">
        <authorList>
            <person name="Gilchrist C.L.M."/>
            <person name="Chooi Y.-H."/>
        </authorList>
    </citation>
    <scope>NUCLEOTIDE SEQUENCE</scope>
    <source>
        <strain evidence="1">MST-FP2251</strain>
    </source>
</reference>
<reference evidence="1" key="1">
    <citation type="journal article" date="2019" name="Beilstein J. Org. Chem.">
        <title>Nanangenines: drimane sesquiterpenoids as the dominant metabolite cohort of a novel Australian fungus, Aspergillus nanangensis.</title>
        <authorList>
            <person name="Lacey H.J."/>
            <person name="Gilchrist C.L.M."/>
            <person name="Crombie A."/>
            <person name="Kalaitzis J.A."/>
            <person name="Vuong D."/>
            <person name="Rutledge P.J."/>
            <person name="Turner P."/>
            <person name="Pitt J.I."/>
            <person name="Lacey E."/>
            <person name="Chooi Y.H."/>
            <person name="Piggott A.M."/>
        </authorList>
    </citation>
    <scope>NUCLEOTIDE SEQUENCE</scope>
    <source>
        <strain evidence="1">MST-FP2251</strain>
    </source>
</reference>
<gene>
    <name evidence="1" type="ORF">FE257_003032</name>
</gene>
<accession>A0AAD4GN20</accession>
<proteinExistence type="predicted"/>